<feature type="transmembrane region" description="Helical" evidence="6">
    <location>
        <begin position="290"/>
        <end position="311"/>
    </location>
</feature>
<evidence type="ECO:0000256" key="2">
    <source>
        <dbReference type="ARBA" id="ARBA00022692"/>
    </source>
</evidence>
<dbReference type="NCBIfam" id="NF005141">
    <property type="entry name" value="PRK06590.1"/>
    <property type="match status" value="1"/>
</dbReference>
<accession>A0A1I3QTG9</accession>
<feature type="transmembrane region" description="Helical" evidence="6">
    <location>
        <begin position="260"/>
        <end position="278"/>
    </location>
</feature>
<keyword evidence="10" id="KW-1185">Reference proteome</keyword>
<feature type="domain" description="NADH:quinone oxidoreductase/Mrp antiporter transmembrane" evidence="7">
    <location>
        <begin position="141"/>
        <end position="435"/>
    </location>
</feature>
<dbReference type="Pfam" id="PF00662">
    <property type="entry name" value="Proton_antipo_N"/>
    <property type="match status" value="1"/>
</dbReference>
<feature type="transmembrane region" description="Helical" evidence="6">
    <location>
        <begin position="6"/>
        <end position="24"/>
    </location>
</feature>
<feature type="transmembrane region" description="Helical" evidence="6">
    <location>
        <begin position="346"/>
        <end position="372"/>
    </location>
</feature>
<dbReference type="PRINTS" id="PR01435">
    <property type="entry name" value="NPOXDRDTASE5"/>
</dbReference>
<dbReference type="InterPro" id="IPR003945">
    <property type="entry name" value="NU5C-like"/>
</dbReference>
<feature type="transmembrane region" description="Helical" evidence="6">
    <location>
        <begin position="524"/>
        <end position="549"/>
    </location>
</feature>
<evidence type="ECO:0000256" key="5">
    <source>
        <dbReference type="RuleBase" id="RU000320"/>
    </source>
</evidence>
<proteinExistence type="predicted"/>
<dbReference type="PRINTS" id="PR01434">
    <property type="entry name" value="NADHDHGNASE5"/>
</dbReference>
<evidence type="ECO:0000313" key="10">
    <source>
        <dbReference type="Proteomes" id="UP000199518"/>
    </source>
</evidence>
<feature type="transmembrane region" description="Helical" evidence="6">
    <location>
        <begin position="187"/>
        <end position="209"/>
    </location>
</feature>
<dbReference type="InterPro" id="IPR001516">
    <property type="entry name" value="Proton_antipo_N"/>
</dbReference>
<evidence type="ECO:0000256" key="1">
    <source>
        <dbReference type="ARBA" id="ARBA00004127"/>
    </source>
</evidence>
<dbReference type="STRING" id="1576369.SAMN05421753_11913"/>
<dbReference type="GO" id="GO:0003954">
    <property type="term" value="F:NADH dehydrogenase activity"/>
    <property type="evidence" value="ECO:0007669"/>
    <property type="project" value="TreeGrafter"/>
</dbReference>
<evidence type="ECO:0000259" key="8">
    <source>
        <dbReference type="Pfam" id="PF00662"/>
    </source>
</evidence>
<dbReference type="InterPro" id="IPR001750">
    <property type="entry name" value="ND/Mrp_TM"/>
</dbReference>
<evidence type="ECO:0000256" key="6">
    <source>
        <dbReference type="SAM" id="Phobius"/>
    </source>
</evidence>
<feature type="transmembrane region" description="Helical" evidence="6">
    <location>
        <begin position="148"/>
        <end position="166"/>
    </location>
</feature>
<dbReference type="GO" id="GO:0016020">
    <property type="term" value="C:membrane"/>
    <property type="evidence" value="ECO:0007669"/>
    <property type="project" value="UniProtKB-SubCell"/>
</dbReference>
<dbReference type="GO" id="GO:0015990">
    <property type="term" value="P:electron transport coupled proton transport"/>
    <property type="evidence" value="ECO:0007669"/>
    <property type="project" value="TreeGrafter"/>
</dbReference>
<protein>
    <submittedName>
        <fullName evidence="9">NADH-quinone oxidoreductase subunit L</fullName>
    </submittedName>
</protein>
<dbReference type="GO" id="GO:0042773">
    <property type="term" value="P:ATP synthesis coupled electron transport"/>
    <property type="evidence" value="ECO:0007669"/>
    <property type="project" value="InterPro"/>
</dbReference>
<dbReference type="InterPro" id="IPR018393">
    <property type="entry name" value="NADHpl_OxRdtase_5_subgr"/>
</dbReference>
<feature type="transmembrane region" description="Helical" evidence="6">
    <location>
        <begin position="215"/>
        <end position="239"/>
    </location>
</feature>
<keyword evidence="4 6" id="KW-0472">Membrane</keyword>
<comment type="subcellular location">
    <subcellularLocation>
        <location evidence="1">Endomembrane system</location>
        <topology evidence="1">Multi-pass membrane protein</topology>
    </subcellularLocation>
    <subcellularLocation>
        <location evidence="5">Membrane</location>
        <topology evidence="5">Multi-pass membrane protein</topology>
    </subcellularLocation>
</comment>
<gene>
    <name evidence="9" type="ORF">SAMN05421753_11913</name>
</gene>
<feature type="transmembrane region" description="Helical" evidence="6">
    <location>
        <begin position="393"/>
        <end position="415"/>
    </location>
</feature>
<feature type="transmembrane region" description="Helical" evidence="6">
    <location>
        <begin position="435"/>
        <end position="456"/>
    </location>
</feature>
<reference evidence="10" key="1">
    <citation type="submission" date="2016-10" db="EMBL/GenBank/DDBJ databases">
        <authorList>
            <person name="Varghese N."/>
            <person name="Submissions S."/>
        </authorList>
    </citation>
    <scope>NUCLEOTIDE SEQUENCE [LARGE SCALE GENOMIC DNA]</scope>
    <source>
        <strain evidence="10">DSM 26348</strain>
    </source>
</reference>
<evidence type="ECO:0000256" key="3">
    <source>
        <dbReference type="ARBA" id="ARBA00022989"/>
    </source>
</evidence>
<feature type="transmembrane region" description="Helical" evidence="6">
    <location>
        <begin position="490"/>
        <end position="512"/>
    </location>
</feature>
<sequence>MTHTVLWLIPLAPLTAAAFIALLGPKVLHEKSHIPCILALLTSFVCSLILLCDIVPRGFGEHGHDPAAIATGYDFLTIGQVSARIDLRADAMTAIMLSMVTGVSSLVAIFASGYMHGDRGYARFFAAVSGFVFSMCMLVLAGNFVMLFFGWEAVGLCSYLLIGFWFRKPSAAAAAKKAFVVNRIGDFGFLLGIFLVWTTFGSLNFADVFGHPERIAAVAAANPWLITLTCLLLFLGAMGKSAQFPLHVWLPDAMEGPTPVSALIHAATMVTAGVYMVARCTPLFIHSPNAQMTVAAIGAITALVAALTALTQNDLKRVLAYSTVSQLAFLFMSLGAAAGLESATPAIIAAMFHLFTHAFFKALLFLSAGSVMHSMGDVIDMRRFSGLRKALPVTHWTFLCGALALAGFPLLSGFWSKDEILGVLSEASHHPVHGAFFSVISWSASIAALLTAFYTFRAYFMTFWGPEKFPEEAGHHPHDAPPAMAWPLRILAVCAVGIGGVLGPTAIFGNYLHHAQGLPESGPHAMHISVMVVSGIVAIIGIALAWLFYVKSPAIPGQIASAAKPLYLLSLNKFYFDEIYLYTIVIPLRQLAKLCTVFDIGVVDQIVNGVGKLPRLFSNVPKVLHNGLVPSYALVMFIGVVASVLYVISYLPK</sequence>
<evidence type="ECO:0000259" key="7">
    <source>
        <dbReference type="Pfam" id="PF00361"/>
    </source>
</evidence>
<feature type="transmembrane region" description="Helical" evidence="6">
    <location>
        <begin position="36"/>
        <end position="56"/>
    </location>
</feature>
<feature type="domain" description="NADH-Ubiquinone oxidoreductase (complex I) chain 5 N-terminal" evidence="8">
    <location>
        <begin position="76"/>
        <end position="125"/>
    </location>
</feature>
<dbReference type="PANTHER" id="PTHR42829:SF2">
    <property type="entry name" value="NADH-UBIQUINONE OXIDOREDUCTASE CHAIN 5"/>
    <property type="match status" value="1"/>
</dbReference>
<evidence type="ECO:0000313" key="9">
    <source>
        <dbReference type="EMBL" id="SFJ36387.1"/>
    </source>
</evidence>
<dbReference type="AlphaFoldDB" id="A0A1I3QTG9"/>
<dbReference type="GO" id="GO:0008137">
    <property type="term" value="F:NADH dehydrogenase (ubiquinone) activity"/>
    <property type="evidence" value="ECO:0007669"/>
    <property type="project" value="InterPro"/>
</dbReference>
<feature type="transmembrane region" description="Helical" evidence="6">
    <location>
        <begin position="318"/>
        <end position="340"/>
    </location>
</feature>
<dbReference type="Pfam" id="PF00361">
    <property type="entry name" value="Proton_antipo_M"/>
    <property type="match status" value="1"/>
</dbReference>
<dbReference type="GO" id="GO:0012505">
    <property type="term" value="C:endomembrane system"/>
    <property type="evidence" value="ECO:0007669"/>
    <property type="project" value="UniProtKB-SubCell"/>
</dbReference>
<feature type="transmembrane region" description="Helical" evidence="6">
    <location>
        <begin position="124"/>
        <end position="142"/>
    </location>
</feature>
<dbReference type="Proteomes" id="UP000199518">
    <property type="component" value="Unassembled WGS sequence"/>
</dbReference>
<dbReference type="RefSeq" id="WP_217647166.1">
    <property type="nucleotide sequence ID" value="NZ_FOQD01000019.1"/>
</dbReference>
<feature type="transmembrane region" description="Helical" evidence="6">
    <location>
        <begin position="91"/>
        <end position="112"/>
    </location>
</feature>
<dbReference type="PANTHER" id="PTHR42829">
    <property type="entry name" value="NADH-UBIQUINONE OXIDOREDUCTASE CHAIN 5"/>
    <property type="match status" value="1"/>
</dbReference>
<dbReference type="Gene3D" id="1.20.5.2700">
    <property type="match status" value="1"/>
</dbReference>
<dbReference type="NCBIfam" id="TIGR01974">
    <property type="entry name" value="NDH_I_L"/>
    <property type="match status" value="1"/>
</dbReference>
<name>A0A1I3QTG9_9PLAN</name>
<feature type="transmembrane region" description="Helical" evidence="6">
    <location>
        <begin position="632"/>
        <end position="651"/>
    </location>
</feature>
<organism evidence="9 10">
    <name type="scientific">Planctomicrobium piriforme</name>
    <dbReference type="NCBI Taxonomy" id="1576369"/>
    <lineage>
        <taxon>Bacteria</taxon>
        <taxon>Pseudomonadati</taxon>
        <taxon>Planctomycetota</taxon>
        <taxon>Planctomycetia</taxon>
        <taxon>Planctomycetales</taxon>
        <taxon>Planctomycetaceae</taxon>
        <taxon>Planctomicrobium</taxon>
    </lineage>
</organism>
<dbReference type="EMBL" id="FOQD01000019">
    <property type="protein sequence ID" value="SFJ36387.1"/>
    <property type="molecule type" value="Genomic_DNA"/>
</dbReference>
<keyword evidence="2 5" id="KW-0812">Transmembrane</keyword>
<keyword evidence="3 6" id="KW-1133">Transmembrane helix</keyword>
<evidence type="ECO:0000256" key="4">
    <source>
        <dbReference type="ARBA" id="ARBA00023136"/>
    </source>
</evidence>